<sequence>MNVHEDLQIPTLESLEKEKKEDPPQRESGLCGSAIDALIRFRAAAAIIHVSPARYLQISKAVAALVGAWQQFSGFAALNLVLRNELSSLRLKCLLSEARTSIT</sequence>
<proteinExistence type="predicted"/>
<feature type="region of interest" description="Disordered" evidence="1">
    <location>
        <begin position="1"/>
        <end position="28"/>
    </location>
</feature>
<name>A0A292PVV2_9PEZI</name>
<feature type="compositionally biased region" description="Basic and acidic residues" evidence="1">
    <location>
        <begin position="14"/>
        <end position="25"/>
    </location>
</feature>
<protein>
    <submittedName>
        <fullName evidence="2">Uncharacterized protein</fullName>
    </submittedName>
</protein>
<dbReference type="EMBL" id="LN891014">
    <property type="protein sequence ID" value="CUS11666.1"/>
    <property type="molecule type" value="Genomic_DNA"/>
</dbReference>
<evidence type="ECO:0000313" key="2">
    <source>
        <dbReference type="EMBL" id="CUS11666.1"/>
    </source>
</evidence>
<gene>
    <name evidence="2" type="ORF">GSTUAT00004243001</name>
</gene>
<organism evidence="2 3">
    <name type="scientific">Tuber aestivum</name>
    <name type="common">summer truffle</name>
    <dbReference type="NCBI Taxonomy" id="59557"/>
    <lineage>
        <taxon>Eukaryota</taxon>
        <taxon>Fungi</taxon>
        <taxon>Dikarya</taxon>
        <taxon>Ascomycota</taxon>
        <taxon>Pezizomycotina</taxon>
        <taxon>Pezizomycetes</taxon>
        <taxon>Pezizales</taxon>
        <taxon>Tuberaceae</taxon>
        <taxon>Tuber</taxon>
    </lineage>
</organism>
<accession>A0A292PVV2</accession>
<dbReference type="AlphaFoldDB" id="A0A292PVV2"/>
<dbReference type="Proteomes" id="UP001412239">
    <property type="component" value="Unassembled WGS sequence"/>
</dbReference>
<evidence type="ECO:0000313" key="3">
    <source>
        <dbReference type="Proteomes" id="UP001412239"/>
    </source>
</evidence>
<reference evidence="2" key="1">
    <citation type="submission" date="2015-10" db="EMBL/GenBank/DDBJ databases">
        <authorList>
            <person name="Regsiter A."/>
            <person name="william w."/>
        </authorList>
    </citation>
    <scope>NUCLEOTIDE SEQUENCE</scope>
    <source>
        <strain evidence="2">Montdore</strain>
    </source>
</reference>
<keyword evidence="3" id="KW-1185">Reference proteome</keyword>
<evidence type="ECO:0000256" key="1">
    <source>
        <dbReference type="SAM" id="MobiDB-lite"/>
    </source>
</evidence>